<organism evidence="2 3">
    <name type="scientific">Candidatus Daviesbacteria bacterium GW2011_GWC2_40_12</name>
    <dbReference type="NCBI Taxonomy" id="1618431"/>
    <lineage>
        <taxon>Bacteria</taxon>
        <taxon>Candidatus Daviesiibacteriota</taxon>
    </lineage>
</organism>
<reference evidence="2 3" key="1">
    <citation type="journal article" date="2015" name="Nature">
        <title>rRNA introns, odd ribosomes, and small enigmatic genomes across a large radiation of phyla.</title>
        <authorList>
            <person name="Brown C.T."/>
            <person name="Hug L.A."/>
            <person name="Thomas B.C."/>
            <person name="Sharon I."/>
            <person name="Castelle C.J."/>
            <person name="Singh A."/>
            <person name="Wilkins M.J."/>
            <person name="Williams K.H."/>
            <person name="Banfield J.F."/>
        </authorList>
    </citation>
    <scope>NUCLEOTIDE SEQUENCE [LARGE SCALE GENOMIC DNA]</scope>
</reference>
<protein>
    <submittedName>
        <fullName evidence="2">Uncharacterized protein</fullName>
    </submittedName>
</protein>
<dbReference type="AlphaFoldDB" id="A0A0G0T6S1"/>
<proteinExistence type="predicted"/>
<evidence type="ECO:0000256" key="1">
    <source>
        <dbReference type="SAM" id="MobiDB-lite"/>
    </source>
</evidence>
<dbReference type="Proteomes" id="UP000034881">
    <property type="component" value="Unassembled WGS sequence"/>
</dbReference>
<comment type="caution">
    <text evidence="2">The sequence shown here is derived from an EMBL/GenBank/DDBJ whole genome shotgun (WGS) entry which is preliminary data.</text>
</comment>
<sequence length="1128" mass="129811">MASRPKLKQIKQFSFQDPRNTKVYEGLKRGVGEATASFYKDACKIYYGDADLESKTHLIGHLLREILGDLTTVLLPADYKPRGNGKNEKKIKKVLRTYKIKADQEPVQLWMDIAKSKDNVALHRWAHRRGLLSVRPADEQFDYLWDKVQILFAFLIDVVEKNFVHYVDYLDKLLVKPAIAKKDLDEFKQKIPCNAVTLGYFFERLDKPDCLNTLLEKGFFDDPTPPLEHPDGGISYPYWPQLTYLVKMSKIPSAQKKVLEICLGIETDNIRTQAELLEVALNLPGKMSIQIVEKSYSKLDQINSWFHPEKYGALIVYLAKEGFSSEALTLARKVLAVKPDPRKPTVIEGHTFSHDPIAFFDDWHYEKILNENYPGFVDQTGMEAVKVLVDLIQDYVNLSDEGRKSGSKDDYSYIWRPAIEDNSQNHKFGVRDLLVTGLRDACEQFLRSHPDQILVMVKELESKKLSIFKRLSLHLLRLFPKGAEEKIAQELLNKEEFQGESRVTHEYFLLAEAHGSLLNKEQKEQVWSWIMNGADVESYKKWRAQNGHKTTQAEIEKYIKNWQMYHLMPFKDIDPKWKKYFDEIVALVGEPEFPSFRSWSSGGSWGPNSTVSQEQLKEMEPQKVVEFLEKWEPPANDPLDRSREGTGRQLAEQVASDPEKWSKVTQSFGKLDPTYVRSLLGGYRDALKQGKSFDWEPVLELCEIALSKPIQVEKRKPTVPFGEDPDWSWCRNTIVELLSEGMSGHAGKLPPSLREQAWRLIEKLTNDPDPTPKHEEEYLKSHEDPLTLAINSTRGDAMLAAIQYGVWLKESESKEAQGSWSFQAKAPELLKVLDTHLDIKKDSSLAIRAVYGEKLGTLTWLDKSWVISKEDTIFPIDEKQQAYFDAAWEAYIIFVQPFKELLRILGKQYKRALKEAGKHADTKHHLESPDQRLAQHLMVFYWVGELNLSKGGLVDQFFRDAPVSLRAEAVEFIGRNLKEDTTLPEEVKKRIKLLWENRLSTVKRTKGAEDVQELAGFSWWFASGKFDEKWVLEQLLEILTLGCVLEGDHLILEQLPRMTSHYPLEIIRCAEKMVEQDKKGWGVLTWRGELLETIKAVLASKRRDAVQTAKDLANSLVLKGHLEFKDLV</sequence>
<feature type="region of interest" description="Disordered" evidence="1">
    <location>
        <begin position="633"/>
        <end position="663"/>
    </location>
</feature>
<evidence type="ECO:0000313" key="2">
    <source>
        <dbReference type="EMBL" id="KKR42815.1"/>
    </source>
</evidence>
<feature type="compositionally biased region" description="Basic and acidic residues" evidence="1">
    <location>
        <begin position="633"/>
        <end position="646"/>
    </location>
</feature>
<gene>
    <name evidence="2" type="ORF">UT77_C0001G0266</name>
</gene>
<dbReference type="EMBL" id="LBYB01000001">
    <property type="protein sequence ID" value="KKR42815.1"/>
    <property type="molecule type" value="Genomic_DNA"/>
</dbReference>
<evidence type="ECO:0000313" key="3">
    <source>
        <dbReference type="Proteomes" id="UP000034881"/>
    </source>
</evidence>
<accession>A0A0G0T6S1</accession>
<name>A0A0G0T6S1_9BACT</name>